<reference evidence="1 2" key="1">
    <citation type="submission" date="2022-06" db="EMBL/GenBank/DDBJ databases">
        <authorList>
            <person name="Sun Q."/>
        </authorList>
    </citation>
    <scope>NUCLEOTIDE SEQUENCE [LARGE SCALE GENOMIC DNA]</scope>
    <source>
        <strain evidence="1 2">S153</strain>
    </source>
</reference>
<organism evidence="1 2">
    <name type="scientific">Ciceribacter sichuanensis</name>
    <dbReference type="NCBI Taxonomy" id="2949647"/>
    <lineage>
        <taxon>Bacteria</taxon>
        <taxon>Pseudomonadati</taxon>
        <taxon>Pseudomonadota</taxon>
        <taxon>Alphaproteobacteria</taxon>
        <taxon>Hyphomicrobiales</taxon>
        <taxon>Rhizobiaceae</taxon>
        <taxon>Ciceribacter</taxon>
    </lineage>
</organism>
<sequence length="47" mass="5183">GGIYWPRMKEHIIELDAAYAVAIAEFAIVSGVEEYEQMAKEALGVGR</sequence>
<evidence type="ECO:0000313" key="1">
    <source>
        <dbReference type="EMBL" id="MCM2404403.1"/>
    </source>
</evidence>
<keyword evidence="2" id="KW-1185">Reference proteome</keyword>
<protein>
    <submittedName>
        <fullName evidence="1">Mph(B) family macrolide 2'-phosphotransferase</fullName>
    </submittedName>
</protein>
<evidence type="ECO:0000313" key="2">
    <source>
        <dbReference type="Proteomes" id="UP001155079"/>
    </source>
</evidence>
<gene>
    <name evidence="1" type="ORF">NBH20_24870</name>
</gene>
<dbReference type="Proteomes" id="UP001155079">
    <property type="component" value="Unassembled WGS sequence"/>
</dbReference>
<dbReference type="EMBL" id="JAMQAY010000036">
    <property type="protein sequence ID" value="MCM2404403.1"/>
    <property type="molecule type" value="Genomic_DNA"/>
</dbReference>
<comment type="caution">
    <text evidence="1">The sequence shown here is derived from an EMBL/GenBank/DDBJ whole genome shotgun (WGS) entry which is preliminary data.</text>
</comment>
<accession>A0ABT0VEZ2</accession>
<proteinExistence type="predicted"/>
<name>A0ABT0VEZ2_9HYPH</name>
<feature type="non-terminal residue" evidence="1">
    <location>
        <position position="1"/>
    </location>
</feature>